<evidence type="ECO:0000256" key="2">
    <source>
        <dbReference type="ARBA" id="ARBA00022884"/>
    </source>
</evidence>
<feature type="compositionally biased region" description="Polar residues" evidence="5">
    <location>
        <begin position="156"/>
        <end position="168"/>
    </location>
</feature>
<dbReference type="OrthoDB" id="407442at2759"/>
<evidence type="ECO:0000256" key="5">
    <source>
        <dbReference type="SAM" id="MobiDB-lite"/>
    </source>
</evidence>
<feature type="compositionally biased region" description="Low complexity" evidence="5">
    <location>
        <begin position="213"/>
        <end position="223"/>
    </location>
</feature>
<dbReference type="STRING" id="30019.A0A0M4EB57"/>
<dbReference type="PROSITE" id="PS50102">
    <property type="entry name" value="RRM"/>
    <property type="match status" value="1"/>
</dbReference>
<dbReference type="SMR" id="A0A0M4EB57"/>
<dbReference type="GO" id="GO:0003727">
    <property type="term" value="F:single-stranded RNA binding"/>
    <property type="evidence" value="ECO:0007669"/>
    <property type="project" value="TreeGrafter"/>
</dbReference>
<dbReference type="PANTHER" id="PTHR13798:SF11">
    <property type="entry name" value="RNA-BINDING PROTEIN 7-RELATED"/>
    <property type="match status" value="1"/>
</dbReference>
<protein>
    <submittedName>
        <fullName evidence="7">CG11454</fullName>
    </submittedName>
</protein>
<proteinExistence type="predicted"/>
<reference evidence="7 8" key="1">
    <citation type="submission" date="2015-08" db="EMBL/GenBank/DDBJ databases">
        <title>Ancestral chromatin configuration constrains chromatin evolution on differentiating sex chromosomes in Drosophila.</title>
        <authorList>
            <person name="Zhou Q."/>
            <person name="Bachtrog D."/>
        </authorList>
    </citation>
    <scope>NUCLEOTIDE SEQUENCE [LARGE SCALE GENOMIC DNA]</scope>
    <source>
        <tissue evidence="7">Whole larvae</tissue>
    </source>
</reference>
<name>A0A0M4EB57_DROBS</name>
<dbReference type="Gene3D" id="3.30.70.330">
    <property type="match status" value="1"/>
</dbReference>
<feature type="region of interest" description="Disordered" evidence="5">
    <location>
        <begin position="200"/>
        <end position="239"/>
    </location>
</feature>
<evidence type="ECO:0000256" key="3">
    <source>
        <dbReference type="ARBA" id="ARBA00023242"/>
    </source>
</evidence>
<evidence type="ECO:0000256" key="4">
    <source>
        <dbReference type="PROSITE-ProRule" id="PRU00176"/>
    </source>
</evidence>
<organism evidence="7 8">
    <name type="scientific">Drosophila busckii</name>
    <name type="common">Fruit fly</name>
    <dbReference type="NCBI Taxonomy" id="30019"/>
    <lineage>
        <taxon>Eukaryota</taxon>
        <taxon>Metazoa</taxon>
        <taxon>Ecdysozoa</taxon>
        <taxon>Arthropoda</taxon>
        <taxon>Hexapoda</taxon>
        <taxon>Insecta</taxon>
        <taxon>Pterygota</taxon>
        <taxon>Neoptera</taxon>
        <taxon>Endopterygota</taxon>
        <taxon>Diptera</taxon>
        <taxon>Brachycera</taxon>
        <taxon>Muscomorpha</taxon>
        <taxon>Ephydroidea</taxon>
        <taxon>Drosophilidae</taxon>
        <taxon>Drosophila</taxon>
    </lineage>
</organism>
<gene>
    <name evidence="7" type="ORF">Dbus_chr2Lg1849</name>
</gene>
<dbReference type="PANTHER" id="PTHR13798">
    <property type="entry name" value="RNA BINDING MOTIF RBM PROTEIN -RELATED"/>
    <property type="match status" value="1"/>
</dbReference>
<dbReference type="GO" id="GO:0005654">
    <property type="term" value="C:nucleoplasm"/>
    <property type="evidence" value="ECO:0007669"/>
    <property type="project" value="UniProtKB-SubCell"/>
</dbReference>
<feature type="region of interest" description="Disordered" evidence="5">
    <location>
        <begin position="145"/>
        <end position="169"/>
    </location>
</feature>
<dbReference type="CDD" id="cd12336">
    <property type="entry name" value="RRM_RBM7_like"/>
    <property type="match status" value="1"/>
</dbReference>
<keyword evidence="8" id="KW-1185">Reference proteome</keyword>
<evidence type="ECO:0000313" key="7">
    <source>
        <dbReference type="EMBL" id="ALC39764.1"/>
    </source>
</evidence>
<dbReference type="Proteomes" id="UP000494163">
    <property type="component" value="Chromosome 2L"/>
</dbReference>
<dbReference type="AlphaFoldDB" id="A0A0M4EB57"/>
<keyword evidence="2 4" id="KW-0694">RNA-binding</keyword>
<dbReference type="EMBL" id="CP012523">
    <property type="protein sequence ID" value="ALC39764.1"/>
    <property type="molecule type" value="Genomic_DNA"/>
</dbReference>
<keyword evidence="3" id="KW-0539">Nucleus</keyword>
<dbReference type="SMART" id="SM00360">
    <property type="entry name" value="RRM"/>
    <property type="match status" value="1"/>
</dbReference>
<dbReference type="InterPro" id="IPR035979">
    <property type="entry name" value="RBD_domain_sf"/>
</dbReference>
<dbReference type="InterPro" id="IPR000504">
    <property type="entry name" value="RRM_dom"/>
</dbReference>
<evidence type="ECO:0000259" key="6">
    <source>
        <dbReference type="PROSITE" id="PS50102"/>
    </source>
</evidence>
<evidence type="ECO:0000256" key="1">
    <source>
        <dbReference type="ARBA" id="ARBA00004642"/>
    </source>
</evidence>
<dbReference type="InterPro" id="IPR052285">
    <property type="entry name" value="NEXT_complex_subunit"/>
</dbReference>
<sequence>MDQIAIAIQQAAIQQEMYNANAALMSPQMPMMMQMHHPPSHHMNFSMRYSLQQNGEEDYDDDDDEDDEQQRTIYCNNLDERVTEDILYEVFLQAGPIESVRIPLDNMGRQRNFGFVSYQHKCAVPFALQLFQGLELYEKKINMRSQGVDRQRDSRMQQNPFDAPQQNYHPRYSHHEAMGLGSNYNNHNDLRRRSDSAVLDNKRPRPHQHQMHHQQYNYQQHNNSNRRSDQRYNHGKRRL</sequence>
<accession>A0A0M4EB57</accession>
<dbReference type="GO" id="GO:0000381">
    <property type="term" value="P:regulation of alternative mRNA splicing, via spliceosome"/>
    <property type="evidence" value="ECO:0007669"/>
    <property type="project" value="TreeGrafter"/>
</dbReference>
<comment type="subcellular location">
    <subcellularLocation>
        <location evidence="1">Nucleus</location>
        <location evidence="1">Nucleoplasm</location>
    </subcellularLocation>
</comment>
<dbReference type="InterPro" id="IPR012677">
    <property type="entry name" value="Nucleotide-bd_a/b_plait_sf"/>
</dbReference>
<dbReference type="SUPFAM" id="SSF54928">
    <property type="entry name" value="RNA-binding domain, RBD"/>
    <property type="match status" value="1"/>
</dbReference>
<dbReference type="OMA" id="FVTYQHK"/>
<evidence type="ECO:0000313" key="8">
    <source>
        <dbReference type="Proteomes" id="UP000494163"/>
    </source>
</evidence>
<feature type="domain" description="RRM" evidence="6">
    <location>
        <begin position="71"/>
        <end position="153"/>
    </location>
</feature>
<dbReference type="Pfam" id="PF00076">
    <property type="entry name" value="RRM_1"/>
    <property type="match status" value="1"/>
</dbReference>
<feature type="compositionally biased region" description="Basic and acidic residues" evidence="5">
    <location>
        <begin position="145"/>
        <end position="155"/>
    </location>
</feature>